<evidence type="ECO:0000256" key="3">
    <source>
        <dbReference type="ARBA" id="ARBA00022833"/>
    </source>
</evidence>
<dbReference type="Proteomes" id="UP001610335">
    <property type="component" value="Unassembled WGS sequence"/>
</dbReference>
<keyword evidence="6" id="KW-1185">Reference proteome</keyword>
<dbReference type="InterPro" id="IPR039723">
    <property type="entry name" value="Vps71/ZNHIT1"/>
</dbReference>
<sequence length="298" mass="32886">MYHVEIIPNTSSTATPGWTYVRDKGFDPAKAAIAPSLGRKRGIRDTGRTELSSRQTNAIVRHLAELDRENPNNAPLVPVPARQRDPSRADASRGTRTKTTSNVRRVLQSQKTFRNYLDDEEAALAQAASTPGGPGASQRLPLNKITKPSSSRRSSTPAKTPRPEPSRSKKDIPLPSSSRNPSDNTIPSESQPQPQIRQDAEQSDSSLITSQYDSDPLLKSYIPPAPSERLMHTLLSEPPLTYNASRAGSPITGKSTRRFCCLCGYWGKIRCRRCHQRTCGGMKCYKTHEESRCGAIYV</sequence>
<feature type="region of interest" description="Disordered" evidence="4">
    <location>
        <begin position="125"/>
        <end position="224"/>
    </location>
</feature>
<evidence type="ECO:0000313" key="6">
    <source>
        <dbReference type="Proteomes" id="UP001610335"/>
    </source>
</evidence>
<dbReference type="EMBL" id="JBFXLS010000109">
    <property type="protein sequence ID" value="KAL2815779.1"/>
    <property type="molecule type" value="Genomic_DNA"/>
</dbReference>
<feature type="compositionally biased region" description="Low complexity" evidence="4">
    <location>
        <begin position="71"/>
        <end position="81"/>
    </location>
</feature>
<dbReference type="PANTHER" id="PTHR13093">
    <property type="entry name" value="ZINC FINGER HIT DOMAIN CONTAINING PROTEIN 1"/>
    <property type="match status" value="1"/>
</dbReference>
<evidence type="ECO:0000256" key="2">
    <source>
        <dbReference type="ARBA" id="ARBA00022771"/>
    </source>
</evidence>
<gene>
    <name evidence="5" type="ORF">BDW59DRAFT_153699</name>
</gene>
<organism evidence="5 6">
    <name type="scientific">Aspergillus cavernicola</name>
    <dbReference type="NCBI Taxonomy" id="176166"/>
    <lineage>
        <taxon>Eukaryota</taxon>
        <taxon>Fungi</taxon>
        <taxon>Dikarya</taxon>
        <taxon>Ascomycota</taxon>
        <taxon>Pezizomycotina</taxon>
        <taxon>Eurotiomycetes</taxon>
        <taxon>Eurotiomycetidae</taxon>
        <taxon>Eurotiales</taxon>
        <taxon>Aspergillaceae</taxon>
        <taxon>Aspergillus</taxon>
        <taxon>Aspergillus subgen. Nidulantes</taxon>
    </lineage>
</organism>
<evidence type="ECO:0000256" key="4">
    <source>
        <dbReference type="SAM" id="MobiDB-lite"/>
    </source>
</evidence>
<keyword evidence="2" id="KW-0863">Zinc-finger</keyword>
<comment type="caution">
    <text evidence="5">The sequence shown here is derived from an EMBL/GenBank/DDBJ whole genome shotgun (WGS) entry which is preliminary data.</text>
</comment>
<feature type="compositionally biased region" description="Basic and acidic residues" evidence="4">
    <location>
        <begin position="161"/>
        <end position="172"/>
    </location>
</feature>
<accession>A0ABR4HJW1</accession>
<name>A0ABR4HJW1_9EURO</name>
<dbReference type="CDD" id="cd21437">
    <property type="entry name" value="zf-HIT_ZNHIT1_like"/>
    <property type="match status" value="1"/>
</dbReference>
<evidence type="ECO:0000313" key="5">
    <source>
        <dbReference type="EMBL" id="KAL2815779.1"/>
    </source>
</evidence>
<feature type="compositionally biased region" description="Basic and acidic residues" evidence="4">
    <location>
        <begin position="82"/>
        <end position="93"/>
    </location>
</feature>
<keyword evidence="1" id="KW-0479">Metal-binding</keyword>
<keyword evidence="3" id="KW-0862">Zinc</keyword>
<feature type="region of interest" description="Disordered" evidence="4">
    <location>
        <begin position="66"/>
        <end position="108"/>
    </location>
</feature>
<feature type="compositionally biased region" description="Polar residues" evidence="4">
    <location>
        <begin position="97"/>
        <end position="108"/>
    </location>
</feature>
<feature type="compositionally biased region" description="Polar residues" evidence="4">
    <location>
        <begin position="203"/>
        <end position="213"/>
    </location>
</feature>
<proteinExistence type="predicted"/>
<feature type="compositionally biased region" description="Polar residues" evidence="4">
    <location>
        <begin position="175"/>
        <end position="196"/>
    </location>
</feature>
<protein>
    <recommendedName>
        <fullName evidence="7">HIT-type domain-containing protein</fullName>
    </recommendedName>
</protein>
<feature type="compositionally biased region" description="Low complexity" evidence="4">
    <location>
        <begin position="144"/>
        <end position="159"/>
    </location>
</feature>
<reference evidence="5 6" key="1">
    <citation type="submission" date="2024-07" db="EMBL/GenBank/DDBJ databases">
        <title>Section-level genome sequencing and comparative genomics of Aspergillus sections Usti and Cavernicolus.</title>
        <authorList>
            <consortium name="Lawrence Berkeley National Laboratory"/>
            <person name="Nybo J.L."/>
            <person name="Vesth T.C."/>
            <person name="Theobald S."/>
            <person name="Frisvad J.C."/>
            <person name="Larsen T.O."/>
            <person name="Kjaerboelling I."/>
            <person name="Rothschild-Mancinelli K."/>
            <person name="Lyhne E.K."/>
            <person name="Kogle M.E."/>
            <person name="Barry K."/>
            <person name="Clum A."/>
            <person name="Na H."/>
            <person name="Ledsgaard L."/>
            <person name="Lin J."/>
            <person name="Lipzen A."/>
            <person name="Kuo A."/>
            <person name="Riley R."/>
            <person name="Mondo S."/>
            <person name="LaButti K."/>
            <person name="Haridas S."/>
            <person name="Pangalinan J."/>
            <person name="Salamov A.A."/>
            <person name="Simmons B.A."/>
            <person name="Magnuson J.K."/>
            <person name="Chen J."/>
            <person name="Drula E."/>
            <person name="Henrissat B."/>
            <person name="Wiebenga A."/>
            <person name="Lubbers R.J."/>
            <person name="Gomes A.C."/>
            <person name="Makela M.R."/>
            <person name="Stajich J."/>
            <person name="Grigoriev I.V."/>
            <person name="Mortensen U.H."/>
            <person name="De vries R.P."/>
            <person name="Baker S.E."/>
            <person name="Andersen M.R."/>
        </authorList>
    </citation>
    <scope>NUCLEOTIDE SEQUENCE [LARGE SCALE GENOMIC DNA]</scope>
    <source>
        <strain evidence="5 6">CBS 600.67</strain>
    </source>
</reference>
<evidence type="ECO:0000256" key="1">
    <source>
        <dbReference type="ARBA" id="ARBA00022723"/>
    </source>
</evidence>
<evidence type="ECO:0008006" key="7">
    <source>
        <dbReference type="Google" id="ProtNLM"/>
    </source>
</evidence>